<accession>A0A927MBI3</accession>
<keyword evidence="9" id="KW-0812">Transmembrane</keyword>
<sequence>MTWFKALRLRAQPGGGRWLGPSAERVLVDLLAVVVGVAGELSLLYNDVSPLVRPVPVLLTVIAGTALLGRRRFPVLVLAAMLATTGLLFALGEYPGGFLVGVALFTVAERCGARVSVVALIGATVVLVALSVSSVPVPVAVWAVGAALRGRRRHHDDLRARATAERAEREQRAAIAAHEERAAIARELHDIVAHSVTVMLVGVRGARDVLPTAPDVAADVLRRVESSGEQSIAELRRLLALLRSGVPAATSYAAPHRPSPGLAELAELAATFRAVGLSVSLEIDGEPPVLDEGVGLSVYRIVEEALTNALRHAGTDHALVRLRTGQGHLDLEVSDRGVGPSGQHPPGGHGLVGMRERVRLLGGNFAAGPGPDGGFLVAAHVPITVYP</sequence>
<dbReference type="AlphaFoldDB" id="A0A927MBI3"/>
<dbReference type="CDD" id="cd16917">
    <property type="entry name" value="HATPase_UhpB-NarQ-NarX-like"/>
    <property type="match status" value="1"/>
</dbReference>
<name>A0A927MBI3_9ACTN</name>
<evidence type="ECO:0000256" key="8">
    <source>
        <dbReference type="ARBA" id="ARBA00023012"/>
    </source>
</evidence>
<dbReference type="Gene3D" id="3.30.565.10">
    <property type="entry name" value="Histidine kinase-like ATPase, C-terminal domain"/>
    <property type="match status" value="1"/>
</dbReference>
<dbReference type="InterPro" id="IPR003594">
    <property type="entry name" value="HATPase_dom"/>
</dbReference>
<feature type="transmembrane region" description="Helical" evidence="9">
    <location>
        <begin position="75"/>
        <end position="105"/>
    </location>
</feature>
<dbReference type="InterPro" id="IPR050482">
    <property type="entry name" value="Sensor_HK_TwoCompSys"/>
</dbReference>
<evidence type="ECO:0000256" key="2">
    <source>
        <dbReference type="ARBA" id="ARBA00012438"/>
    </source>
</evidence>
<evidence type="ECO:0000256" key="5">
    <source>
        <dbReference type="ARBA" id="ARBA00022741"/>
    </source>
</evidence>
<keyword evidence="3" id="KW-0597">Phosphoprotein</keyword>
<dbReference type="SUPFAM" id="SSF55874">
    <property type="entry name" value="ATPase domain of HSP90 chaperone/DNA topoisomerase II/histidine kinase"/>
    <property type="match status" value="1"/>
</dbReference>
<dbReference type="Proteomes" id="UP000649753">
    <property type="component" value="Unassembled WGS sequence"/>
</dbReference>
<dbReference type="Pfam" id="PF07730">
    <property type="entry name" value="HisKA_3"/>
    <property type="match status" value="1"/>
</dbReference>
<dbReference type="PROSITE" id="PS50109">
    <property type="entry name" value="HIS_KIN"/>
    <property type="match status" value="1"/>
</dbReference>
<comment type="catalytic activity">
    <reaction evidence="1">
        <text>ATP + protein L-histidine = ADP + protein N-phospho-L-histidine.</text>
        <dbReference type="EC" id="2.7.13.3"/>
    </reaction>
</comment>
<reference evidence="11" key="1">
    <citation type="submission" date="2020-10" db="EMBL/GenBank/DDBJ databases">
        <title>Sequencing the genomes of 1000 actinobacteria strains.</title>
        <authorList>
            <person name="Klenk H.-P."/>
        </authorList>
    </citation>
    <scope>NUCLEOTIDE SEQUENCE</scope>
    <source>
        <strain evidence="11">DSM 46832</strain>
    </source>
</reference>
<proteinExistence type="predicted"/>
<dbReference type="PANTHER" id="PTHR24421">
    <property type="entry name" value="NITRATE/NITRITE SENSOR PROTEIN NARX-RELATED"/>
    <property type="match status" value="1"/>
</dbReference>
<dbReference type="Gene3D" id="1.20.5.1930">
    <property type="match status" value="1"/>
</dbReference>
<comment type="caution">
    <text evidence="11">The sequence shown here is derived from an EMBL/GenBank/DDBJ whole genome shotgun (WGS) entry which is preliminary data.</text>
</comment>
<keyword evidence="9" id="KW-1133">Transmembrane helix</keyword>
<organism evidence="11 12">
    <name type="scientific">Plantactinospora soyae</name>
    <dbReference type="NCBI Taxonomy" id="1544732"/>
    <lineage>
        <taxon>Bacteria</taxon>
        <taxon>Bacillati</taxon>
        <taxon>Actinomycetota</taxon>
        <taxon>Actinomycetes</taxon>
        <taxon>Micromonosporales</taxon>
        <taxon>Micromonosporaceae</taxon>
        <taxon>Plantactinospora</taxon>
    </lineage>
</organism>
<dbReference type="EC" id="2.7.13.3" evidence="2"/>
<evidence type="ECO:0000256" key="7">
    <source>
        <dbReference type="ARBA" id="ARBA00022840"/>
    </source>
</evidence>
<dbReference type="EMBL" id="JADBEB010000001">
    <property type="protein sequence ID" value="MBE1488020.1"/>
    <property type="molecule type" value="Genomic_DNA"/>
</dbReference>
<dbReference type="InterPro" id="IPR005467">
    <property type="entry name" value="His_kinase_dom"/>
</dbReference>
<keyword evidence="7" id="KW-0067">ATP-binding</keyword>
<feature type="domain" description="Histidine kinase" evidence="10">
    <location>
        <begin position="191"/>
        <end position="385"/>
    </location>
</feature>
<keyword evidence="12" id="KW-1185">Reference proteome</keyword>
<dbReference type="Pfam" id="PF02518">
    <property type="entry name" value="HATPase_c"/>
    <property type="match status" value="1"/>
</dbReference>
<keyword evidence="9" id="KW-0472">Membrane</keyword>
<keyword evidence="8" id="KW-0902">Two-component regulatory system</keyword>
<evidence type="ECO:0000256" key="6">
    <source>
        <dbReference type="ARBA" id="ARBA00022777"/>
    </source>
</evidence>
<dbReference type="GO" id="GO:0005524">
    <property type="term" value="F:ATP binding"/>
    <property type="evidence" value="ECO:0007669"/>
    <property type="project" value="UniProtKB-KW"/>
</dbReference>
<dbReference type="RefSeq" id="WP_192767765.1">
    <property type="nucleotide sequence ID" value="NZ_JADBEB010000001.1"/>
</dbReference>
<dbReference type="GO" id="GO:0000155">
    <property type="term" value="F:phosphorelay sensor kinase activity"/>
    <property type="evidence" value="ECO:0007669"/>
    <property type="project" value="InterPro"/>
</dbReference>
<evidence type="ECO:0000256" key="9">
    <source>
        <dbReference type="SAM" id="Phobius"/>
    </source>
</evidence>
<feature type="transmembrane region" description="Helical" evidence="9">
    <location>
        <begin position="117"/>
        <end position="144"/>
    </location>
</feature>
<dbReference type="PANTHER" id="PTHR24421:SF10">
    <property type="entry name" value="NITRATE_NITRITE SENSOR PROTEIN NARQ"/>
    <property type="match status" value="1"/>
</dbReference>
<protein>
    <recommendedName>
        <fullName evidence="2">histidine kinase</fullName>
        <ecNumber evidence="2">2.7.13.3</ecNumber>
    </recommendedName>
</protein>
<dbReference type="InterPro" id="IPR036890">
    <property type="entry name" value="HATPase_C_sf"/>
</dbReference>
<dbReference type="GO" id="GO:0046983">
    <property type="term" value="F:protein dimerization activity"/>
    <property type="evidence" value="ECO:0007669"/>
    <property type="project" value="InterPro"/>
</dbReference>
<evidence type="ECO:0000259" key="10">
    <source>
        <dbReference type="PROSITE" id="PS50109"/>
    </source>
</evidence>
<evidence type="ECO:0000313" key="12">
    <source>
        <dbReference type="Proteomes" id="UP000649753"/>
    </source>
</evidence>
<gene>
    <name evidence="11" type="ORF">H4W31_003658</name>
</gene>
<evidence type="ECO:0000313" key="11">
    <source>
        <dbReference type="EMBL" id="MBE1488020.1"/>
    </source>
</evidence>
<keyword evidence="5" id="KW-0547">Nucleotide-binding</keyword>
<keyword evidence="6 11" id="KW-0418">Kinase</keyword>
<dbReference type="GO" id="GO:0016020">
    <property type="term" value="C:membrane"/>
    <property type="evidence" value="ECO:0007669"/>
    <property type="project" value="InterPro"/>
</dbReference>
<evidence type="ECO:0000256" key="3">
    <source>
        <dbReference type="ARBA" id="ARBA00022553"/>
    </source>
</evidence>
<evidence type="ECO:0000256" key="1">
    <source>
        <dbReference type="ARBA" id="ARBA00000085"/>
    </source>
</evidence>
<evidence type="ECO:0000256" key="4">
    <source>
        <dbReference type="ARBA" id="ARBA00022679"/>
    </source>
</evidence>
<keyword evidence="4" id="KW-0808">Transferase</keyword>
<dbReference type="InterPro" id="IPR011712">
    <property type="entry name" value="Sig_transdc_His_kin_sub3_dim/P"/>
</dbReference>